<dbReference type="HOGENOM" id="CLU_3322544_0_0_1"/>
<dbReference type="InParanoid" id="T1I4U5"/>
<dbReference type="AlphaFoldDB" id="T1I4U5"/>
<dbReference type="EnsemblMetazoa" id="RPRC011314-RA">
    <property type="protein sequence ID" value="RPRC011314-PA"/>
    <property type="gene ID" value="RPRC011314"/>
</dbReference>
<evidence type="ECO:0000313" key="2">
    <source>
        <dbReference type="Proteomes" id="UP000015103"/>
    </source>
</evidence>
<organism evidence="1 2">
    <name type="scientific">Rhodnius prolixus</name>
    <name type="common">Triatomid bug</name>
    <dbReference type="NCBI Taxonomy" id="13249"/>
    <lineage>
        <taxon>Eukaryota</taxon>
        <taxon>Metazoa</taxon>
        <taxon>Ecdysozoa</taxon>
        <taxon>Arthropoda</taxon>
        <taxon>Hexapoda</taxon>
        <taxon>Insecta</taxon>
        <taxon>Pterygota</taxon>
        <taxon>Neoptera</taxon>
        <taxon>Paraneoptera</taxon>
        <taxon>Hemiptera</taxon>
        <taxon>Heteroptera</taxon>
        <taxon>Panheteroptera</taxon>
        <taxon>Cimicomorpha</taxon>
        <taxon>Reduviidae</taxon>
        <taxon>Triatominae</taxon>
        <taxon>Rhodnius</taxon>
    </lineage>
</organism>
<dbReference type="Proteomes" id="UP000015103">
    <property type="component" value="Unassembled WGS sequence"/>
</dbReference>
<dbReference type="VEuPathDB" id="VectorBase:RPRC011314"/>
<reference evidence="1" key="1">
    <citation type="submission" date="2015-05" db="UniProtKB">
        <authorList>
            <consortium name="EnsemblMetazoa"/>
        </authorList>
    </citation>
    <scope>IDENTIFICATION</scope>
</reference>
<proteinExistence type="predicted"/>
<dbReference type="EMBL" id="ACPB03035903">
    <property type="status" value="NOT_ANNOTATED_CDS"/>
    <property type="molecule type" value="Genomic_DNA"/>
</dbReference>
<keyword evidence="2" id="KW-1185">Reference proteome</keyword>
<evidence type="ECO:0000313" key="1">
    <source>
        <dbReference type="EnsemblMetazoa" id="RPRC011314-PA"/>
    </source>
</evidence>
<protein>
    <submittedName>
        <fullName evidence="1">Uncharacterized protein</fullName>
    </submittedName>
</protein>
<accession>T1I4U5</accession>
<name>T1I4U5_RHOPR</name>
<sequence>GCLPSRITPFSIYATFTRLGIVLVNVSVSPAGLIQPISN</sequence>